<gene>
    <name evidence="2" type="ORF">HW115_14825</name>
</gene>
<evidence type="ECO:0000313" key="3">
    <source>
        <dbReference type="Proteomes" id="UP000557872"/>
    </source>
</evidence>
<keyword evidence="1" id="KW-0472">Membrane</keyword>
<name>A0A851GP44_9BACT</name>
<organism evidence="2 3">
    <name type="scientific">Oceaniferula marina</name>
    <dbReference type="NCBI Taxonomy" id="2748318"/>
    <lineage>
        <taxon>Bacteria</taxon>
        <taxon>Pseudomonadati</taxon>
        <taxon>Verrucomicrobiota</taxon>
        <taxon>Verrucomicrobiia</taxon>
        <taxon>Verrucomicrobiales</taxon>
        <taxon>Verrucomicrobiaceae</taxon>
        <taxon>Oceaniferula</taxon>
    </lineage>
</organism>
<feature type="transmembrane region" description="Helical" evidence="1">
    <location>
        <begin position="32"/>
        <end position="49"/>
    </location>
</feature>
<protein>
    <submittedName>
        <fullName evidence="2">Uncharacterized protein</fullName>
    </submittedName>
</protein>
<comment type="caution">
    <text evidence="2">The sequence shown here is derived from an EMBL/GenBank/DDBJ whole genome shotgun (WGS) entry which is preliminary data.</text>
</comment>
<keyword evidence="3" id="KW-1185">Reference proteome</keyword>
<dbReference type="Proteomes" id="UP000557872">
    <property type="component" value="Unassembled WGS sequence"/>
</dbReference>
<keyword evidence="1" id="KW-1133">Transmembrane helix</keyword>
<evidence type="ECO:0000256" key="1">
    <source>
        <dbReference type="SAM" id="Phobius"/>
    </source>
</evidence>
<dbReference type="RefSeq" id="WP_178933725.1">
    <property type="nucleotide sequence ID" value="NZ_JACBAZ010000006.1"/>
</dbReference>
<accession>A0A851GP44</accession>
<keyword evidence="1" id="KW-0812">Transmembrane</keyword>
<evidence type="ECO:0000313" key="2">
    <source>
        <dbReference type="EMBL" id="NWK56895.1"/>
    </source>
</evidence>
<dbReference type="AlphaFoldDB" id="A0A851GP44"/>
<proteinExistence type="predicted"/>
<reference evidence="2 3" key="1">
    <citation type="submission" date="2020-07" db="EMBL/GenBank/DDBJ databases">
        <title>Roseicoccus Jingziensis gen. nov., sp. nov., isolated from coastal seawater.</title>
        <authorList>
            <person name="Feng X."/>
        </authorList>
    </citation>
    <scope>NUCLEOTIDE SEQUENCE [LARGE SCALE GENOMIC DNA]</scope>
    <source>
        <strain evidence="2 3">N1E253</strain>
    </source>
</reference>
<dbReference type="EMBL" id="JACBAZ010000006">
    <property type="protein sequence ID" value="NWK56895.1"/>
    <property type="molecule type" value="Genomic_DNA"/>
</dbReference>
<sequence>MFFLRHKKQKRDRGAGLVFRWRGAKRHHASKVYAFLLSAGFFSFAVYALRVEGLRSPLLTKRTGDVVLLNEGNPYCASLMLQIEERSPFPLRWDPAQDVETMGRIGSAAMALEGRVWDYRPALAEVPEPLPSTALPSVVVRGASLFDGLIADEVDGSEPEVRHPDLQDLVLSAEMSADASLQSVIPAGPLPLPRDLIADEWFGQSFRFLIGVDARGVVRGCLPLSGGNMEVAKPTAKQKWLAAWLRRTPFLASREPGGHIGVLEVEIKARQE</sequence>